<dbReference type="Pfam" id="PF06766">
    <property type="entry name" value="Hydrophobin_2"/>
    <property type="match status" value="1"/>
</dbReference>
<evidence type="ECO:0000256" key="3">
    <source>
        <dbReference type="ARBA" id="ARBA00023157"/>
    </source>
</evidence>
<dbReference type="Proteomes" id="UP000253664">
    <property type="component" value="Unassembled WGS sequence"/>
</dbReference>
<reference evidence="5 6" key="1">
    <citation type="journal article" date="2015" name="BMC Genomics">
        <title>Insights from the genome of Ophiocordyceps polyrhachis-furcata to pathogenicity and host specificity in insect fungi.</title>
        <authorList>
            <person name="Wichadakul D."/>
            <person name="Kobmoo N."/>
            <person name="Ingsriswang S."/>
            <person name="Tangphatsornruang S."/>
            <person name="Chantasingh D."/>
            <person name="Luangsa-ard J.J."/>
            <person name="Eurwilaichitr L."/>
        </authorList>
    </citation>
    <scope>NUCLEOTIDE SEQUENCE [LARGE SCALE GENOMIC DNA]</scope>
    <source>
        <strain evidence="5 6">BCC 54312</strain>
    </source>
</reference>
<protein>
    <submittedName>
        <fullName evidence="5">Uncharacterized protein</fullName>
    </submittedName>
</protein>
<comment type="similarity">
    <text evidence="2">Belongs to the cerato-ulmin hydrophobin family.</text>
</comment>
<dbReference type="InterPro" id="IPR036686">
    <property type="entry name" value="Class_II_Hydrophobin_sf"/>
</dbReference>
<organism evidence="5 6">
    <name type="scientific">Ophiocordyceps polyrhachis-furcata BCC 54312</name>
    <dbReference type="NCBI Taxonomy" id="1330021"/>
    <lineage>
        <taxon>Eukaryota</taxon>
        <taxon>Fungi</taxon>
        <taxon>Dikarya</taxon>
        <taxon>Ascomycota</taxon>
        <taxon>Pezizomycotina</taxon>
        <taxon>Sordariomycetes</taxon>
        <taxon>Hypocreomycetidae</taxon>
        <taxon>Hypocreales</taxon>
        <taxon>Ophiocordycipitaceae</taxon>
        <taxon>Ophiocordyceps</taxon>
    </lineage>
</organism>
<evidence type="ECO:0000313" key="5">
    <source>
        <dbReference type="EMBL" id="RCI15919.1"/>
    </source>
</evidence>
<feature type="compositionally biased region" description="Basic and acidic residues" evidence="4">
    <location>
        <begin position="1"/>
        <end position="12"/>
    </location>
</feature>
<dbReference type="EMBL" id="LKCN02000001">
    <property type="protein sequence ID" value="RCI15919.1"/>
    <property type="molecule type" value="Genomic_DNA"/>
</dbReference>
<evidence type="ECO:0000256" key="4">
    <source>
        <dbReference type="SAM" id="MobiDB-lite"/>
    </source>
</evidence>
<dbReference type="GO" id="GO:0005576">
    <property type="term" value="C:extracellular region"/>
    <property type="evidence" value="ECO:0007669"/>
    <property type="project" value="InterPro"/>
</dbReference>
<proteinExistence type="inferred from homology"/>
<evidence type="ECO:0000313" key="6">
    <source>
        <dbReference type="Proteomes" id="UP000253664"/>
    </source>
</evidence>
<dbReference type="Gene3D" id="3.20.120.10">
    <property type="entry name" value="Hydrophobin"/>
    <property type="match status" value="1"/>
</dbReference>
<keyword evidence="6" id="KW-1185">Reference proteome</keyword>
<dbReference type="InterPro" id="IPR010636">
    <property type="entry name" value="Class_II_hydrophobin"/>
</dbReference>
<comment type="caution">
    <text evidence="5">The sequence shown here is derived from an EMBL/GenBank/DDBJ whole genome shotgun (WGS) entry which is preliminary data.</text>
</comment>
<keyword evidence="3" id="KW-1015">Disulfide bond</keyword>
<dbReference type="OrthoDB" id="5391184at2759"/>
<dbReference type="AlphaFoldDB" id="A0A367LNC8"/>
<name>A0A367LNC8_9HYPO</name>
<comment type="subcellular location">
    <subcellularLocation>
        <location evidence="1">Cell envelope</location>
    </subcellularLocation>
</comment>
<accession>A0A367LNC8</accession>
<evidence type="ECO:0000256" key="2">
    <source>
        <dbReference type="ARBA" id="ARBA00009576"/>
    </source>
</evidence>
<evidence type="ECO:0000256" key="1">
    <source>
        <dbReference type="ARBA" id="ARBA00004196"/>
    </source>
</evidence>
<sequence length="575" mass="62228">MTESLIRDKDPGEEPPESKGGTCTILLSAQNVTSKHRLALKSETTHAPLLKALGHSNSALPSLVIRILMLVRSMLFTHGSLESLFDAFVDGINAALEEKKTSTYGYIYRSCRQHVHAPCLSTFGFNAKRYSVTLPFITKLFAVWVLDHPLTADGESLKGSTQEFALRPGGGVARAYALPCAQGRHVTCIPIGSLRRFKVQESPRDRSSTAMTGSVLASSSQLPVAPSRHRTFFSSNAVPTFRANDLLPALGKGAVARPASILLNYKFQLSLQLCASKRATAGDTSLSRMLTSSPTMTSFINIDNCLIRRFPPSMHGLDLRPPSSPPPAFSWLPLPWLLLITEATAIDVSGLADVSCEARTLDALSPPLPTPANSSAASKELANPKAFKAYCSEKGKEARCCALPITLPESISMMNTSETLLYQLLCSASLGGASTFECLSCYLVHTSTAVVLLSTACGRFTSTCQRHKNVLGHEQIKIHAIFHTHKAVSLTLGKAYKAPKAISNSPPNQTLLKSISKKLKPSSNTAMASCETEPLINACQWVTKYRNDGSPYKTKMSDCGQTSCKWSKSYMPPQQ</sequence>
<gene>
    <name evidence="5" type="ORF">L249_2834</name>
</gene>
<feature type="region of interest" description="Disordered" evidence="4">
    <location>
        <begin position="1"/>
        <end position="22"/>
    </location>
</feature>